<reference evidence="1" key="2">
    <citation type="submission" date="2020-07" db="EMBL/GenBank/DDBJ databases">
        <authorList>
            <person name="Vera ALvarez R."/>
            <person name="Arias-Moreno D.M."/>
            <person name="Jimenez-Jacinto V."/>
            <person name="Jimenez-Bremont J.F."/>
            <person name="Swaminathan K."/>
            <person name="Moose S.P."/>
            <person name="Guerrero-Gonzalez M.L."/>
            <person name="Marino-Ramirez L."/>
            <person name="Landsman D."/>
            <person name="Rodriguez-Kessler M."/>
            <person name="Delgado-Sanchez P."/>
        </authorList>
    </citation>
    <scope>NUCLEOTIDE SEQUENCE</scope>
    <source>
        <tissue evidence="1">Cladode</tissue>
    </source>
</reference>
<sequence>MSSIEATHRLVSPGLGGHSHSASAFNITRSRAEFSEAPKTSLISDIFNVENGNFDEMARGKNDLPGILSLISGILKTVPCFNIASLKNLPSCTNLFTTLPPLVIGPFWLYPAKLIPFLSLSYPLKELLTP</sequence>
<dbReference type="AlphaFoldDB" id="A0A7C9AAE0"/>
<proteinExistence type="predicted"/>
<accession>A0A7C9AAE0</accession>
<dbReference type="EMBL" id="GISG01214334">
    <property type="protein sequence ID" value="MBA4661950.1"/>
    <property type="molecule type" value="Transcribed_RNA"/>
</dbReference>
<protein>
    <submittedName>
        <fullName evidence="1">Uncharacterized protein</fullName>
    </submittedName>
</protein>
<organism evidence="1">
    <name type="scientific">Opuntia streptacantha</name>
    <name type="common">Prickly pear cactus</name>
    <name type="synonym">Opuntia cardona</name>
    <dbReference type="NCBI Taxonomy" id="393608"/>
    <lineage>
        <taxon>Eukaryota</taxon>
        <taxon>Viridiplantae</taxon>
        <taxon>Streptophyta</taxon>
        <taxon>Embryophyta</taxon>
        <taxon>Tracheophyta</taxon>
        <taxon>Spermatophyta</taxon>
        <taxon>Magnoliopsida</taxon>
        <taxon>eudicotyledons</taxon>
        <taxon>Gunneridae</taxon>
        <taxon>Pentapetalae</taxon>
        <taxon>Caryophyllales</taxon>
        <taxon>Cactineae</taxon>
        <taxon>Cactaceae</taxon>
        <taxon>Opuntioideae</taxon>
        <taxon>Opuntia</taxon>
    </lineage>
</organism>
<name>A0A7C9AAE0_OPUST</name>
<evidence type="ECO:0000313" key="1">
    <source>
        <dbReference type="EMBL" id="MBA4661950.1"/>
    </source>
</evidence>
<reference evidence="1" key="1">
    <citation type="journal article" date="2013" name="J. Plant Res.">
        <title>Effect of fungi and light on seed germination of three Opuntia species from semiarid lands of central Mexico.</title>
        <authorList>
            <person name="Delgado-Sanchez P."/>
            <person name="Jimenez-Bremont J.F."/>
            <person name="Guerrero-Gonzalez Mde L."/>
            <person name="Flores J."/>
        </authorList>
    </citation>
    <scope>NUCLEOTIDE SEQUENCE</scope>
    <source>
        <tissue evidence="1">Cladode</tissue>
    </source>
</reference>